<keyword evidence="1" id="KW-0175">Coiled coil</keyword>
<reference evidence="4" key="1">
    <citation type="submission" date="2018-05" db="EMBL/GenBank/DDBJ databases">
        <authorList>
            <person name="Lanie J.A."/>
            <person name="Ng W.-L."/>
            <person name="Kazmierczak K.M."/>
            <person name="Andrzejewski T.M."/>
            <person name="Davidsen T.M."/>
            <person name="Wayne K.J."/>
            <person name="Tettelin H."/>
            <person name="Glass J.I."/>
            <person name="Rusch D."/>
            <person name="Podicherti R."/>
            <person name="Tsui H.-C.T."/>
            <person name="Winkler M.E."/>
        </authorList>
    </citation>
    <scope>NUCLEOTIDE SEQUENCE</scope>
</reference>
<dbReference type="AlphaFoldDB" id="A0A381Y3J6"/>
<sequence>MYDVSLLLNLQTLDRSISNLRKDLSDTEASIGDDSAVVKAEHIFQQISAAHQTVNKNQREIEREIQRLADRKNSIESKIYAGEINSPKELTALQGEVGNLGDLIDAKEEVLLARMEETERYDQGLVKATTQLEGAEINHQQKVANLKSRQQQLIDQLNTKEPAQQTAREMCSPNLLHIYDRVGKANKGIAIALVESDRCSECRLSIPKKLLETLKTAGEFVYCNSCGRILCRAVYK</sequence>
<evidence type="ECO:0008006" key="5">
    <source>
        <dbReference type="Google" id="ProtNLM"/>
    </source>
</evidence>
<dbReference type="EMBL" id="UINC01017212">
    <property type="protein sequence ID" value="SVA71043.1"/>
    <property type="molecule type" value="Genomic_DNA"/>
</dbReference>
<evidence type="ECO:0000313" key="4">
    <source>
        <dbReference type="EMBL" id="SVA71043.1"/>
    </source>
</evidence>
<dbReference type="Pfam" id="PF24481">
    <property type="entry name" value="CT398_CC"/>
    <property type="match status" value="1"/>
</dbReference>
<dbReference type="InterPro" id="IPR056003">
    <property type="entry name" value="CT398_CC_hairpin"/>
</dbReference>
<name>A0A381Y3J6_9ZZZZ</name>
<dbReference type="Gene3D" id="1.10.287.1490">
    <property type="match status" value="1"/>
</dbReference>
<evidence type="ECO:0000259" key="2">
    <source>
        <dbReference type="Pfam" id="PF02591"/>
    </source>
</evidence>
<dbReference type="Pfam" id="PF02591">
    <property type="entry name" value="Zn_ribbon_9"/>
    <property type="match status" value="1"/>
</dbReference>
<protein>
    <recommendedName>
        <fullName evidence="5">C4-type zinc ribbon domain-containing protein</fullName>
    </recommendedName>
</protein>
<feature type="domain" description="C4-type zinc ribbon" evidence="2">
    <location>
        <begin position="198"/>
        <end position="230"/>
    </location>
</feature>
<evidence type="ECO:0000256" key="1">
    <source>
        <dbReference type="SAM" id="Coils"/>
    </source>
</evidence>
<evidence type="ECO:0000259" key="3">
    <source>
        <dbReference type="Pfam" id="PF24481"/>
    </source>
</evidence>
<dbReference type="InterPro" id="IPR003743">
    <property type="entry name" value="Zf-RING_7"/>
</dbReference>
<accession>A0A381Y3J6</accession>
<proteinExistence type="predicted"/>
<organism evidence="4">
    <name type="scientific">marine metagenome</name>
    <dbReference type="NCBI Taxonomy" id="408172"/>
    <lineage>
        <taxon>unclassified sequences</taxon>
        <taxon>metagenomes</taxon>
        <taxon>ecological metagenomes</taxon>
    </lineage>
</organism>
<feature type="domain" description="CT398-like coiled coil hairpin" evidence="3">
    <location>
        <begin position="10"/>
        <end position="184"/>
    </location>
</feature>
<gene>
    <name evidence="4" type="ORF">METZ01_LOCUS123897</name>
</gene>
<feature type="coiled-coil region" evidence="1">
    <location>
        <begin position="10"/>
        <end position="78"/>
    </location>
</feature>